<keyword evidence="2" id="KW-1185">Reference proteome</keyword>
<gene>
    <name evidence="1" type="ORF">PX52LOC_01748</name>
</gene>
<proteinExistence type="predicted"/>
<evidence type="ECO:0000313" key="1">
    <source>
        <dbReference type="EMBL" id="QEL14850.1"/>
    </source>
</evidence>
<accession>A0A5C1A7X5</accession>
<name>A0A5C1A7X5_9BACT</name>
<dbReference type="AlphaFoldDB" id="A0A5C1A7X5"/>
<reference evidence="2" key="1">
    <citation type="submission" date="2019-08" db="EMBL/GenBank/DDBJ databases">
        <title>Limnoglobus roseus gen. nov., sp. nov., a novel freshwater planctomycete with a giant genome from the family Gemmataceae.</title>
        <authorList>
            <person name="Kulichevskaya I.S."/>
            <person name="Naumoff D.G."/>
            <person name="Miroshnikov K."/>
            <person name="Ivanova A."/>
            <person name="Philippov D.A."/>
            <person name="Hakobyan A."/>
            <person name="Rijpstra I.C."/>
            <person name="Sinninghe Damste J.S."/>
            <person name="Liesack W."/>
            <person name="Dedysh S.N."/>
        </authorList>
    </citation>
    <scope>NUCLEOTIDE SEQUENCE [LARGE SCALE GENOMIC DNA]</scope>
    <source>
        <strain evidence="2">PX52</strain>
    </source>
</reference>
<protein>
    <submittedName>
        <fullName evidence="1">Uncharacterized protein</fullName>
    </submittedName>
</protein>
<organism evidence="1 2">
    <name type="scientific">Limnoglobus roseus</name>
    <dbReference type="NCBI Taxonomy" id="2598579"/>
    <lineage>
        <taxon>Bacteria</taxon>
        <taxon>Pseudomonadati</taxon>
        <taxon>Planctomycetota</taxon>
        <taxon>Planctomycetia</taxon>
        <taxon>Gemmatales</taxon>
        <taxon>Gemmataceae</taxon>
        <taxon>Limnoglobus</taxon>
    </lineage>
</organism>
<dbReference type="EMBL" id="CP042425">
    <property type="protein sequence ID" value="QEL14850.1"/>
    <property type="molecule type" value="Genomic_DNA"/>
</dbReference>
<dbReference type="KEGG" id="lrs:PX52LOC_01748"/>
<evidence type="ECO:0000313" key="2">
    <source>
        <dbReference type="Proteomes" id="UP000324974"/>
    </source>
</evidence>
<dbReference type="Proteomes" id="UP000324974">
    <property type="component" value="Chromosome"/>
</dbReference>
<sequence length="127" mass="14050">MPSPSETVDYASIRFPSDRIDVAALRRAHPDRFDAEGGRRFADAGSDPTFFLDTIVYLERLLARSAFDHAAGRSANRQKGAGMSRSECLKDLTEFYQAYGVATGAKHTAQLVRGFEDQAAHQAGRRR</sequence>